<organism evidence="2 3">
    <name type="scientific">Acetobacter tropicalis NBRC 101654</name>
    <dbReference type="NCBI Taxonomy" id="749388"/>
    <lineage>
        <taxon>Bacteria</taxon>
        <taxon>Pseudomonadati</taxon>
        <taxon>Pseudomonadota</taxon>
        <taxon>Alphaproteobacteria</taxon>
        <taxon>Acetobacterales</taxon>
        <taxon>Acetobacteraceae</taxon>
        <taxon>Acetobacter</taxon>
    </lineage>
</organism>
<dbReference type="AlphaFoldDB" id="F7VGB2"/>
<evidence type="ECO:0000313" key="3">
    <source>
        <dbReference type="Proteomes" id="UP000004319"/>
    </source>
</evidence>
<gene>
    <name evidence="2" type="ORF">ATPR_2411</name>
</gene>
<evidence type="ECO:0000256" key="1">
    <source>
        <dbReference type="SAM" id="MobiDB-lite"/>
    </source>
</evidence>
<comment type="caution">
    <text evidence="2">The sequence shown here is derived from an EMBL/GenBank/DDBJ whole genome shotgun (WGS) entry which is preliminary data.</text>
</comment>
<sequence>MLRAILPGKPFYSAQQTLIREALPMLPESAAPAKEPTHSEDKRHKQKTAP</sequence>
<accession>F7VGB2</accession>
<proteinExistence type="predicted"/>
<name>F7VGB2_9PROT</name>
<feature type="region of interest" description="Disordered" evidence="1">
    <location>
        <begin position="23"/>
        <end position="50"/>
    </location>
</feature>
<dbReference type="EMBL" id="BABS01000089">
    <property type="protein sequence ID" value="GAA09407.1"/>
    <property type="molecule type" value="Genomic_DNA"/>
</dbReference>
<dbReference type="Proteomes" id="UP000004319">
    <property type="component" value="Unassembled WGS sequence"/>
</dbReference>
<reference evidence="2 3" key="1">
    <citation type="journal article" date="2011" name="Biochem. Biophys. Res. Commun.">
        <title>Increased number of Arginine-based salt bridges contributes to the thermotolerance of thermotolerant acetic acid bacteria, Acetobacter tropicalis SKU1100.</title>
        <authorList>
            <person name="Matsutani M."/>
            <person name="Hirakawa H."/>
            <person name="Nishikura M."/>
            <person name="Soemphol W."/>
            <person name="Ali I.A.I."/>
            <person name="Yakushi T."/>
            <person name="Matsushita K."/>
        </authorList>
    </citation>
    <scope>NUCLEOTIDE SEQUENCE [LARGE SCALE GENOMIC DNA]</scope>
    <source>
        <strain evidence="2 3">NBRC 101654</strain>
    </source>
</reference>
<protein>
    <submittedName>
        <fullName evidence="2">Uncharacterized protein</fullName>
    </submittedName>
</protein>
<evidence type="ECO:0000313" key="2">
    <source>
        <dbReference type="EMBL" id="GAA09407.1"/>
    </source>
</evidence>